<dbReference type="STRING" id="582672.SAMN05216360_12336"/>
<sequence>MPIPLYDRFHLYITTALVCGGIAMMAAAWLLDSL</sequence>
<name>A0A1H0JPI3_9HYPH</name>
<accession>A0A1H0JPI3</accession>
<proteinExistence type="predicted"/>
<gene>
    <name evidence="2" type="ORF">SAMN05216360_12336</name>
</gene>
<keyword evidence="1" id="KW-0812">Transmembrane</keyword>
<keyword evidence="3" id="KW-1185">Reference proteome</keyword>
<dbReference type="Proteomes" id="UP000198704">
    <property type="component" value="Unassembled WGS sequence"/>
</dbReference>
<evidence type="ECO:0000313" key="2">
    <source>
        <dbReference type="EMBL" id="SDO45409.1"/>
    </source>
</evidence>
<protein>
    <submittedName>
        <fullName evidence="2">Uncharacterized protein</fullName>
    </submittedName>
</protein>
<dbReference type="EMBL" id="FNHS01000023">
    <property type="protein sequence ID" value="SDO45409.1"/>
    <property type="molecule type" value="Genomic_DNA"/>
</dbReference>
<evidence type="ECO:0000313" key="3">
    <source>
        <dbReference type="Proteomes" id="UP000198704"/>
    </source>
</evidence>
<reference evidence="3" key="1">
    <citation type="submission" date="2016-10" db="EMBL/GenBank/DDBJ databases">
        <authorList>
            <person name="Varghese N."/>
            <person name="Submissions S."/>
        </authorList>
    </citation>
    <scope>NUCLEOTIDE SEQUENCE [LARGE SCALE GENOMIC DNA]</scope>
    <source>
        <strain evidence="3">BL47</strain>
    </source>
</reference>
<keyword evidence="1" id="KW-1133">Transmembrane helix</keyword>
<keyword evidence="1" id="KW-0472">Membrane</keyword>
<feature type="transmembrane region" description="Helical" evidence="1">
    <location>
        <begin position="12"/>
        <end position="31"/>
    </location>
</feature>
<dbReference type="AlphaFoldDB" id="A0A1H0JPI3"/>
<evidence type="ECO:0000256" key="1">
    <source>
        <dbReference type="SAM" id="Phobius"/>
    </source>
</evidence>
<organism evidence="2 3">
    <name type="scientific">Methylobacterium phyllostachyos</name>
    <dbReference type="NCBI Taxonomy" id="582672"/>
    <lineage>
        <taxon>Bacteria</taxon>
        <taxon>Pseudomonadati</taxon>
        <taxon>Pseudomonadota</taxon>
        <taxon>Alphaproteobacteria</taxon>
        <taxon>Hyphomicrobiales</taxon>
        <taxon>Methylobacteriaceae</taxon>
        <taxon>Methylobacterium</taxon>
    </lineage>
</organism>